<comment type="caution">
    <text evidence="1">The sequence shown here is derived from an EMBL/GenBank/DDBJ whole genome shotgun (WGS) entry which is preliminary data.</text>
</comment>
<protein>
    <submittedName>
        <fullName evidence="1">Uncharacterized protein</fullName>
    </submittedName>
</protein>
<dbReference type="EMBL" id="LAZR01052023">
    <property type="protein sequence ID" value="KKK83884.1"/>
    <property type="molecule type" value="Genomic_DNA"/>
</dbReference>
<accession>A0A0F9AZT4</accession>
<reference evidence="1" key="1">
    <citation type="journal article" date="2015" name="Nature">
        <title>Complex archaea that bridge the gap between prokaryotes and eukaryotes.</title>
        <authorList>
            <person name="Spang A."/>
            <person name="Saw J.H."/>
            <person name="Jorgensen S.L."/>
            <person name="Zaremba-Niedzwiedzka K."/>
            <person name="Martijn J."/>
            <person name="Lind A.E."/>
            <person name="van Eijk R."/>
            <person name="Schleper C."/>
            <person name="Guy L."/>
            <person name="Ettema T.J."/>
        </authorList>
    </citation>
    <scope>NUCLEOTIDE SEQUENCE</scope>
</reference>
<dbReference type="AlphaFoldDB" id="A0A0F9AZT4"/>
<feature type="non-terminal residue" evidence="1">
    <location>
        <position position="332"/>
    </location>
</feature>
<proteinExistence type="predicted"/>
<sequence length="332" mass="34844">MAVSITDKISYKRLVTAGNDGIWFEDINVAAGTLIELAPATSDIDTGDQLTAASVFQKMFVVNGANLKIADFVNTRLTHTALTIAHARGDILTQASSAASMIVDHTNTAKTITYGYTTTGTWDFSNSVTGSGLGTAFTPTGVAGVLTHTALTTVHAADDVLTQANTSATMTVEATDVEKTHTYGKMTAGVFNTSDSVTGSGSGTAFTPTAVSYLPPVWYDWTVEPGGSSGAMPAKAYLITVYRGRLVLSGNPQYPNQWFMSKVADPFDWVYSSTDPLTAVAGNSADAGEIGDIVRALIPYKDDYLIFGCASTIWVLTGAPAASGEIDEVDLT</sequence>
<name>A0A0F9AZT4_9ZZZZ</name>
<organism evidence="1">
    <name type="scientific">marine sediment metagenome</name>
    <dbReference type="NCBI Taxonomy" id="412755"/>
    <lineage>
        <taxon>unclassified sequences</taxon>
        <taxon>metagenomes</taxon>
        <taxon>ecological metagenomes</taxon>
    </lineage>
</organism>
<evidence type="ECO:0000313" key="1">
    <source>
        <dbReference type="EMBL" id="KKK83884.1"/>
    </source>
</evidence>
<gene>
    <name evidence="1" type="ORF">LCGC14_2788900</name>
</gene>